<dbReference type="Pfam" id="PF02114">
    <property type="entry name" value="Phosducin"/>
    <property type="match status" value="1"/>
</dbReference>
<feature type="region of interest" description="Disordered" evidence="2">
    <location>
        <begin position="1"/>
        <end position="39"/>
    </location>
</feature>
<comment type="similarity">
    <text evidence="1">Belongs to the phosducin family.</text>
</comment>
<dbReference type="GO" id="GO:0008277">
    <property type="term" value="P:regulation of G protein-coupled receptor signaling pathway"/>
    <property type="evidence" value="ECO:0007669"/>
    <property type="project" value="InterPro"/>
</dbReference>
<feature type="domain" description="Phosducin" evidence="3">
    <location>
        <begin position="85"/>
        <end position="227"/>
    </location>
</feature>
<dbReference type="STRING" id="6265.A0A0B2VWL8"/>
<dbReference type="OrthoDB" id="70588at2759"/>
<comment type="caution">
    <text evidence="4">The sequence shown here is derived from an EMBL/GenBank/DDBJ whole genome shotgun (WGS) entry which is preliminary data.</text>
</comment>
<dbReference type="InterPro" id="IPR051499">
    <property type="entry name" value="Phosducin-like_reg"/>
</dbReference>
<dbReference type="InterPro" id="IPR001200">
    <property type="entry name" value="Phosducin"/>
</dbReference>
<protein>
    <submittedName>
        <fullName evidence="4">Phosducin-like protein</fullName>
    </submittedName>
</protein>
<proteinExistence type="inferred from homology"/>
<evidence type="ECO:0000313" key="4">
    <source>
        <dbReference type="EMBL" id="KHN85799.1"/>
    </source>
</evidence>
<organism evidence="4 5">
    <name type="scientific">Toxocara canis</name>
    <name type="common">Canine roundworm</name>
    <dbReference type="NCBI Taxonomy" id="6265"/>
    <lineage>
        <taxon>Eukaryota</taxon>
        <taxon>Metazoa</taxon>
        <taxon>Ecdysozoa</taxon>
        <taxon>Nematoda</taxon>
        <taxon>Chromadorea</taxon>
        <taxon>Rhabditida</taxon>
        <taxon>Spirurina</taxon>
        <taxon>Ascaridomorpha</taxon>
        <taxon>Ascaridoidea</taxon>
        <taxon>Toxocaridae</taxon>
        <taxon>Toxocara</taxon>
    </lineage>
</organism>
<dbReference type="InterPro" id="IPR024253">
    <property type="entry name" value="Phosducin_thioredoxin-like_dom"/>
</dbReference>
<dbReference type="PANTHER" id="PTHR46052">
    <property type="entry name" value="PHOSDUCIN-LIKE PROTEIN"/>
    <property type="match status" value="1"/>
</dbReference>
<keyword evidence="5" id="KW-1185">Reference proteome</keyword>
<reference evidence="4 5" key="1">
    <citation type="submission" date="2014-11" db="EMBL/GenBank/DDBJ databases">
        <title>Genetic blueprint of the zoonotic pathogen Toxocara canis.</title>
        <authorList>
            <person name="Zhu X.-Q."/>
            <person name="Korhonen P.K."/>
            <person name="Cai H."/>
            <person name="Young N.D."/>
            <person name="Nejsum P."/>
            <person name="von Samson-Himmelstjerna G."/>
            <person name="Boag P.R."/>
            <person name="Tan P."/>
            <person name="Li Q."/>
            <person name="Min J."/>
            <person name="Yang Y."/>
            <person name="Wang X."/>
            <person name="Fang X."/>
            <person name="Hall R.S."/>
            <person name="Hofmann A."/>
            <person name="Sternberg P.W."/>
            <person name="Jex A.R."/>
            <person name="Gasser R.B."/>
        </authorList>
    </citation>
    <scope>NUCLEOTIDE SEQUENCE [LARGE SCALE GENOMIC DNA]</scope>
    <source>
        <strain evidence="4">PN_DK_2014</strain>
    </source>
</reference>
<evidence type="ECO:0000313" key="5">
    <source>
        <dbReference type="Proteomes" id="UP000031036"/>
    </source>
</evidence>
<evidence type="ECO:0000259" key="3">
    <source>
        <dbReference type="Pfam" id="PF02114"/>
    </source>
</evidence>
<name>A0A0B2VWL8_TOXCA</name>
<dbReference type="OMA" id="GKPAGYC"/>
<gene>
    <name evidence="4" type="primary">Pdcl</name>
    <name evidence="4" type="ORF">Tcan_12922</name>
</gene>
<feature type="compositionally biased region" description="Basic and acidic residues" evidence="2">
    <location>
        <begin position="27"/>
        <end position="39"/>
    </location>
</feature>
<evidence type="ECO:0000256" key="2">
    <source>
        <dbReference type="SAM" id="MobiDB-lite"/>
    </source>
</evidence>
<dbReference type="PANTHER" id="PTHR46052:SF1">
    <property type="entry name" value="PHOSDUCIN-LIKE PROTEIN"/>
    <property type="match status" value="1"/>
</dbReference>
<dbReference type="SUPFAM" id="SSF52833">
    <property type="entry name" value="Thioredoxin-like"/>
    <property type="match status" value="1"/>
</dbReference>
<sequence length="246" mass="28119">MAQLETKILDGENVGYCSSSDDDNEDEAPHFSKNEDERQARVLRGIRNTGPKGVLDDWRVFRTEQKLRQEAEQRELVAEAKRGMMSGKEEELDEELQRIREERLQHLRDTITSKGRVIEMESKEQFLTAIENCRNALLLIHIYEETVDGCITMNAVFCAIAAKFPHLKLARIQSSVLKTSATFTSCALPALQVYYNDALVGNFVRITDQLGENFTAAKLHAFLYEHDIDLALNMRRNESGDEEFSE</sequence>
<accession>A0A0B2VWL8</accession>
<dbReference type="InterPro" id="IPR036249">
    <property type="entry name" value="Thioredoxin-like_sf"/>
</dbReference>
<dbReference type="CDD" id="cd02987">
    <property type="entry name" value="Phd_like_Phd"/>
    <property type="match status" value="1"/>
</dbReference>
<dbReference type="Proteomes" id="UP000031036">
    <property type="component" value="Unassembled WGS sequence"/>
</dbReference>
<dbReference type="EMBL" id="JPKZ01000728">
    <property type="protein sequence ID" value="KHN85799.1"/>
    <property type="molecule type" value="Genomic_DNA"/>
</dbReference>
<dbReference type="AlphaFoldDB" id="A0A0B2VWL8"/>
<evidence type="ECO:0000256" key="1">
    <source>
        <dbReference type="ARBA" id="ARBA00009686"/>
    </source>
</evidence>
<dbReference type="Gene3D" id="3.40.30.10">
    <property type="entry name" value="Glutaredoxin"/>
    <property type="match status" value="1"/>
</dbReference>